<dbReference type="InterPro" id="IPR009057">
    <property type="entry name" value="Homeodomain-like_sf"/>
</dbReference>
<comment type="caution">
    <text evidence="9">The sequence shown here is derived from an EMBL/GenBank/DDBJ whole genome shotgun (WGS) entry which is preliminary data.</text>
</comment>
<dbReference type="Gene3D" id="3.40.50.1390">
    <property type="entry name" value="Resolvase, N-terminal catalytic domain"/>
    <property type="match status" value="1"/>
</dbReference>
<dbReference type="Proteomes" id="UP000598467">
    <property type="component" value="Unassembled WGS sequence"/>
</dbReference>
<keyword evidence="3" id="KW-0230">DNA invertase</keyword>
<dbReference type="GO" id="GO:0000150">
    <property type="term" value="F:DNA strand exchange activity"/>
    <property type="evidence" value="ECO:0007669"/>
    <property type="project" value="UniProtKB-KW"/>
</dbReference>
<name>A0A926P6S1_9HYPH</name>
<comment type="similarity">
    <text evidence="1">Belongs to the site-specific recombinase resolvase family.</text>
</comment>
<dbReference type="AlphaFoldDB" id="A0A926P6S1"/>
<dbReference type="GO" id="GO:0015074">
    <property type="term" value="P:DNA integration"/>
    <property type="evidence" value="ECO:0007669"/>
    <property type="project" value="UniProtKB-KW"/>
</dbReference>
<accession>A0A926P6S1</accession>
<dbReference type="InterPro" id="IPR050639">
    <property type="entry name" value="SSR_resolvase"/>
</dbReference>
<dbReference type="InterPro" id="IPR036162">
    <property type="entry name" value="Resolvase-like_N_sf"/>
</dbReference>
<organism evidence="9 10">
    <name type="scientific">Roseibium aggregatum</name>
    <dbReference type="NCBI Taxonomy" id="187304"/>
    <lineage>
        <taxon>Bacteria</taxon>
        <taxon>Pseudomonadati</taxon>
        <taxon>Pseudomonadota</taxon>
        <taxon>Alphaproteobacteria</taxon>
        <taxon>Hyphomicrobiales</taxon>
        <taxon>Stappiaceae</taxon>
        <taxon>Roseibium</taxon>
    </lineage>
</organism>
<dbReference type="CDD" id="cd00569">
    <property type="entry name" value="HTH_Hin_like"/>
    <property type="match status" value="1"/>
</dbReference>
<proteinExistence type="inferred from homology"/>
<evidence type="ECO:0000256" key="6">
    <source>
        <dbReference type="PIRSR" id="PIRSR606118-50"/>
    </source>
</evidence>
<feature type="active site" description="O-(5'-phospho-DNA)-serine intermediate" evidence="6 7">
    <location>
        <position position="9"/>
    </location>
</feature>
<evidence type="ECO:0000313" key="9">
    <source>
        <dbReference type="EMBL" id="MBD1549542.1"/>
    </source>
</evidence>
<gene>
    <name evidence="9" type="ORF">HK439_25075</name>
</gene>
<dbReference type="Pfam" id="PF02796">
    <property type="entry name" value="HTH_7"/>
    <property type="match status" value="1"/>
</dbReference>
<dbReference type="SUPFAM" id="SSF46689">
    <property type="entry name" value="Homeodomain-like"/>
    <property type="match status" value="1"/>
</dbReference>
<evidence type="ECO:0000256" key="1">
    <source>
        <dbReference type="ARBA" id="ARBA00009913"/>
    </source>
</evidence>
<dbReference type="FunFam" id="3.40.50.1390:FF:000001">
    <property type="entry name" value="DNA recombinase"/>
    <property type="match status" value="1"/>
</dbReference>
<protein>
    <submittedName>
        <fullName evidence="9">Recombinase family protein</fullName>
    </submittedName>
</protein>
<evidence type="ECO:0000256" key="5">
    <source>
        <dbReference type="ARBA" id="ARBA00023172"/>
    </source>
</evidence>
<dbReference type="GO" id="GO:0003677">
    <property type="term" value="F:DNA binding"/>
    <property type="evidence" value="ECO:0007669"/>
    <property type="project" value="UniProtKB-KW"/>
</dbReference>
<evidence type="ECO:0000259" key="8">
    <source>
        <dbReference type="PROSITE" id="PS51736"/>
    </source>
</evidence>
<dbReference type="PROSITE" id="PS51736">
    <property type="entry name" value="RECOMBINASES_3"/>
    <property type="match status" value="1"/>
</dbReference>
<dbReference type="PROSITE" id="PS00397">
    <property type="entry name" value="RECOMBINASES_1"/>
    <property type="match status" value="1"/>
</dbReference>
<reference evidence="9" key="1">
    <citation type="submission" date="2020-05" db="EMBL/GenBank/DDBJ databases">
        <title>Identification of trans-AT polyketide cluster in two marine bacteria, producers of a novel glutaramide-containing polyketide sesbanimide D and analogs.</title>
        <authorList>
            <person name="Kacar D."/>
            <person name="Rodriguez P."/>
            <person name="Canedo L."/>
            <person name="Gonzalez E."/>
            <person name="Galan B."/>
            <person name="De La Calle F."/>
            <person name="Garcia J.L."/>
        </authorList>
    </citation>
    <scope>NUCLEOTIDE SEQUENCE</scope>
    <source>
        <strain evidence="9">PHM038</strain>
    </source>
</reference>
<keyword evidence="5" id="KW-0233">DNA recombination</keyword>
<dbReference type="InterPro" id="IPR006119">
    <property type="entry name" value="Resolv_N"/>
</dbReference>
<dbReference type="CDD" id="cd03768">
    <property type="entry name" value="SR_ResInv"/>
    <property type="match status" value="1"/>
</dbReference>
<dbReference type="EMBL" id="JABFCZ010000042">
    <property type="protein sequence ID" value="MBD1549542.1"/>
    <property type="molecule type" value="Genomic_DNA"/>
</dbReference>
<dbReference type="PANTHER" id="PTHR30461">
    <property type="entry name" value="DNA-INVERTASE FROM LAMBDOID PROPHAGE"/>
    <property type="match status" value="1"/>
</dbReference>
<keyword evidence="4" id="KW-0238">DNA-binding</keyword>
<sequence>MLIGYARVSTADQNLDLQRDALVRAGCEKIFEEKKSGKAGSKRPELEAALAYLRPEDVLVVWKLDRLGRSLVEMMRTIDKLRADGIKFKSLTEDLDSESAQGRFFLQIHGAMAEYFLDLNRERTMEGLKAALARGRKGGRRPKLSEDDIRAGQALLAAGDISVAEIARRLGVNRSTFYNYFPQARSKSDSGHLIKKKSASLRS</sequence>
<evidence type="ECO:0000256" key="3">
    <source>
        <dbReference type="ARBA" id="ARBA00023100"/>
    </source>
</evidence>
<feature type="domain" description="Resolvase/invertase-type recombinase catalytic" evidence="8">
    <location>
        <begin position="1"/>
        <end position="135"/>
    </location>
</feature>
<evidence type="ECO:0000256" key="4">
    <source>
        <dbReference type="ARBA" id="ARBA00023125"/>
    </source>
</evidence>
<dbReference type="InterPro" id="IPR006120">
    <property type="entry name" value="Resolvase_HTH_dom"/>
</dbReference>
<dbReference type="PANTHER" id="PTHR30461:SF2">
    <property type="entry name" value="SERINE RECOMBINASE PINE-RELATED"/>
    <property type="match status" value="1"/>
</dbReference>
<dbReference type="SUPFAM" id="SSF53041">
    <property type="entry name" value="Resolvase-like"/>
    <property type="match status" value="1"/>
</dbReference>
<dbReference type="Pfam" id="PF00239">
    <property type="entry name" value="Resolvase"/>
    <property type="match status" value="1"/>
</dbReference>
<evidence type="ECO:0000313" key="10">
    <source>
        <dbReference type="Proteomes" id="UP000598467"/>
    </source>
</evidence>
<dbReference type="Gene3D" id="1.10.10.60">
    <property type="entry name" value="Homeodomain-like"/>
    <property type="match status" value="1"/>
</dbReference>
<dbReference type="InterPro" id="IPR006118">
    <property type="entry name" value="Recombinase_CS"/>
</dbReference>
<dbReference type="RefSeq" id="WP_190294232.1">
    <property type="nucleotide sequence ID" value="NZ_JABFCZ010000042.1"/>
</dbReference>
<evidence type="ECO:0000256" key="2">
    <source>
        <dbReference type="ARBA" id="ARBA00022908"/>
    </source>
</evidence>
<dbReference type="SMART" id="SM00857">
    <property type="entry name" value="Resolvase"/>
    <property type="match status" value="1"/>
</dbReference>
<evidence type="ECO:0000256" key="7">
    <source>
        <dbReference type="PROSITE-ProRule" id="PRU10137"/>
    </source>
</evidence>
<keyword evidence="2" id="KW-0229">DNA integration</keyword>